<accession>A0A1I4ZXP4</accession>
<dbReference type="RefSeq" id="WP_091521161.1">
    <property type="nucleotide sequence ID" value="NZ_FOVI01000007.1"/>
</dbReference>
<organism evidence="3 4">
    <name type="scientific">Paenimyroides ummariense</name>
    <dbReference type="NCBI Taxonomy" id="913024"/>
    <lineage>
        <taxon>Bacteria</taxon>
        <taxon>Pseudomonadati</taxon>
        <taxon>Bacteroidota</taxon>
        <taxon>Flavobacteriia</taxon>
        <taxon>Flavobacteriales</taxon>
        <taxon>Flavobacteriaceae</taxon>
        <taxon>Paenimyroides</taxon>
    </lineage>
</organism>
<dbReference type="STRING" id="913024.SAMN05421741_10716"/>
<feature type="domain" description="Secretion system C-terminal sorting" evidence="2">
    <location>
        <begin position="263"/>
        <end position="334"/>
    </location>
</feature>
<evidence type="ECO:0000313" key="4">
    <source>
        <dbReference type="Proteomes" id="UP000199036"/>
    </source>
</evidence>
<gene>
    <name evidence="3" type="ORF">SAMN05421741_10716</name>
</gene>
<dbReference type="InterPro" id="IPR026444">
    <property type="entry name" value="Secre_tail"/>
</dbReference>
<evidence type="ECO:0000256" key="1">
    <source>
        <dbReference type="ARBA" id="ARBA00022729"/>
    </source>
</evidence>
<reference evidence="4" key="1">
    <citation type="submission" date="2016-10" db="EMBL/GenBank/DDBJ databases">
        <authorList>
            <person name="Varghese N."/>
            <person name="Submissions S."/>
        </authorList>
    </citation>
    <scope>NUCLEOTIDE SEQUENCE [LARGE SCALE GENOMIC DNA]</scope>
    <source>
        <strain evidence="4">DS-12</strain>
    </source>
</reference>
<evidence type="ECO:0000313" key="3">
    <source>
        <dbReference type="EMBL" id="SFN54941.1"/>
    </source>
</evidence>
<name>A0A1I4ZXP4_9FLAO</name>
<dbReference type="Proteomes" id="UP000199036">
    <property type="component" value="Unassembled WGS sequence"/>
</dbReference>
<protein>
    <submittedName>
        <fullName evidence="3">Por secretion system C-terminal sorting domain-containing protein</fullName>
    </submittedName>
</protein>
<dbReference type="AlphaFoldDB" id="A0A1I4ZXP4"/>
<keyword evidence="4" id="KW-1185">Reference proteome</keyword>
<keyword evidence="1" id="KW-0732">Signal</keyword>
<dbReference type="Pfam" id="PF18962">
    <property type="entry name" value="Por_Secre_tail"/>
    <property type="match status" value="1"/>
</dbReference>
<proteinExistence type="predicted"/>
<dbReference type="EMBL" id="FOVI01000007">
    <property type="protein sequence ID" value="SFN54941.1"/>
    <property type="molecule type" value="Genomic_DNA"/>
</dbReference>
<dbReference type="NCBIfam" id="TIGR04183">
    <property type="entry name" value="Por_Secre_tail"/>
    <property type="match status" value="1"/>
</dbReference>
<evidence type="ECO:0000259" key="2">
    <source>
        <dbReference type="Pfam" id="PF18962"/>
    </source>
</evidence>
<dbReference type="OrthoDB" id="1288696at2"/>
<sequence length="336" mass="36872">MRTNILFILTILCITQLTYAQVLYSEDFNNLTIGNVGTDDTGTVPGKGGWYTTSHTNPTPYTGNNDFKIIVESGRGNVLQVTGPGVSGGRNVITLKNLGLLWNNRTAGNNVLKIEYDFFTGNIVFSSNSNSFWNQLGFVGGTVPLIIYYANAPNLIRVSCSTCTPPPHGVRDILQNTAVPRNTWLKFELYLDYANQISYFTIPSLGVSGTSGWFSSSNFSETRLIVETIASVQAVHKFDNLIISAVDTVPLSTQDFISSKFNVFPNPMNDVVTVTNNESINIEQIQVFDISGKSVKTHSFSNVNQVQLNVENLASGSYLLQIKTDKGIAVKKIVKK</sequence>